<protein>
    <submittedName>
        <fullName evidence="2">Methyltransferase domain-containing protein</fullName>
    </submittedName>
</protein>
<gene>
    <name evidence="2" type="ORF">HA335_05530</name>
</gene>
<dbReference type="PANTHER" id="PTHR42912">
    <property type="entry name" value="METHYLTRANSFERASE"/>
    <property type="match status" value="1"/>
</dbReference>
<dbReference type="CDD" id="cd02440">
    <property type="entry name" value="AdoMet_MTases"/>
    <property type="match status" value="1"/>
</dbReference>
<dbReference type="RefSeq" id="WP_064496768.1">
    <property type="nucleotide sequence ID" value="NC_000909.1"/>
</dbReference>
<evidence type="ECO:0000259" key="1">
    <source>
        <dbReference type="Pfam" id="PF08241"/>
    </source>
</evidence>
<keyword evidence="2" id="KW-0808">Transferase</keyword>
<dbReference type="InterPro" id="IPR050508">
    <property type="entry name" value="Methyltransf_Superfamily"/>
</dbReference>
<dbReference type="InterPro" id="IPR013216">
    <property type="entry name" value="Methyltransf_11"/>
</dbReference>
<sequence>MGIKEYYDKLAKSYDKLYKNKYMRIVEREIIQKEIKDGDFVLDIGCGTGEQLKILNNAVGLDISLEMAKIAKNKTNKPVVVANAEFLPFKNKSFDKAISFFGALNHCNLKRALREVNRVLKDDGIFIFTVANIYDIKWIIKNILKGNFKKVKNAMKKRKGTITKVIDGEKIKVKTRFYDFKEVEDALKKEGFEVVYTFGTNITNSPLDKFIYKSFLKNFASYIGFVAKKVKNR</sequence>
<accession>A0A832T2C3</accession>
<dbReference type="SUPFAM" id="SSF53335">
    <property type="entry name" value="S-adenosyl-L-methionine-dependent methyltransferases"/>
    <property type="match status" value="1"/>
</dbReference>
<keyword evidence="2" id="KW-0489">Methyltransferase</keyword>
<evidence type="ECO:0000313" key="2">
    <source>
        <dbReference type="EMBL" id="HII60011.1"/>
    </source>
</evidence>
<dbReference type="GO" id="GO:0008757">
    <property type="term" value="F:S-adenosylmethionine-dependent methyltransferase activity"/>
    <property type="evidence" value="ECO:0007669"/>
    <property type="project" value="InterPro"/>
</dbReference>
<reference evidence="2" key="1">
    <citation type="journal article" date="2020" name="bioRxiv">
        <title>A rank-normalized archaeal taxonomy based on genome phylogeny resolves widespread incomplete and uneven classifications.</title>
        <authorList>
            <person name="Rinke C."/>
            <person name="Chuvochina M."/>
            <person name="Mussig A.J."/>
            <person name="Chaumeil P.-A."/>
            <person name="Waite D.W."/>
            <person name="Whitman W.B."/>
            <person name="Parks D.H."/>
            <person name="Hugenholtz P."/>
        </authorList>
    </citation>
    <scope>NUCLEOTIDE SEQUENCE</scope>
    <source>
        <strain evidence="2">UBA8849</strain>
    </source>
</reference>
<dbReference type="EMBL" id="DUJR01000027">
    <property type="protein sequence ID" value="HII60011.1"/>
    <property type="molecule type" value="Genomic_DNA"/>
</dbReference>
<dbReference type="GO" id="GO:0032259">
    <property type="term" value="P:methylation"/>
    <property type="evidence" value="ECO:0007669"/>
    <property type="project" value="UniProtKB-KW"/>
</dbReference>
<dbReference type="AlphaFoldDB" id="A0A832T2C3"/>
<evidence type="ECO:0000313" key="3">
    <source>
        <dbReference type="Proteomes" id="UP000645676"/>
    </source>
</evidence>
<dbReference type="Pfam" id="PF08241">
    <property type="entry name" value="Methyltransf_11"/>
    <property type="match status" value="1"/>
</dbReference>
<dbReference type="PANTHER" id="PTHR42912:SF80">
    <property type="entry name" value="METHYLTRANSFERASE DOMAIN-CONTAINING PROTEIN"/>
    <property type="match status" value="1"/>
</dbReference>
<proteinExistence type="predicted"/>
<dbReference type="Proteomes" id="UP000645676">
    <property type="component" value="Unassembled WGS sequence"/>
</dbReference>
<dbReference type="InterPro" id="IPR029063">
    <property type="entry name" value="SAM-dependent_MTases_sf"/>
</dbReference>
<name>A0A832T2C3_9EURY</name>
<organism evidence="2 3">
    <name type="scientific">Methanocaldococcus jannaschii</name>
    <dbReference type="NCBI Taxonomy" id="2190"/>
    <lineage>
        <taxon>Archaea</taxon>
        <taxon>Methanobacteriati</taxon>
        <taxon>Methanobacteriota</taxon>
        <taxon>Methanomada group</taxon>
        <taxon>Methanococci</taxon>
        <taxon>Methanococcales</taxon>
        <taxon>Methanocaldococcaceae</taxon>
        <taxon>Methanocaldococcus</taxon>
    </lineage>
</organism>
<dbReference type="Gene3D" id="3.40.50.150">
    <property type="entry name" value="Vaccinia Virus protein VP39"/>
    <property type="match status" value="1"/>
</dbReference>
<feature type="domain" description="Methyltransferase type 11" evidence="1">
    <location>
        <begin position="42"/>
        <end position="128"/>
    </location>
</feature>
<comment type="caution">
    <text evidence="2">The sequence shown here is derived from an EMBL/GenBank/DDBJ whole genome shotgun (WGS) entry which is preliminary data.</text>
</comment>